<name>A0A0B7NIU3_9FUNG</name>
<dbReference type="EMBL" id="LN733835">
    <property type="protein sequence ID" value="CEP18476.1"/>
    <property type="molecule type" value="Genomic_DNA"/>
</dbReference>
<dbReference type="Proteomes" id="UP000054107">
    <property type="component" value="Unassembled WGS sequence"/>
</dbReference>
<sequence length="170" mass="19327">MVDKRYQGVAKICHFFEFSKSTAKIKSNFILDIPDDQQISVYSLQQTVSSRRHELCYVLPQLKIKLLAYADDVLIYINSVREFHPLQNCLNTYNEASNSRINYGKFVAFPLSGCALTSCHGVRRQNYLIGQQRLHSGLMPIRQDTCLTWGFQYGSSFLSAIASLQTCCPA</sequence>
<accession>A0A0B7NIU3</accession>
<proteinExistence type="predicted"/>
<evidence type="ECO:0000313" key="1">
    <source>
        <dbReference type="EMBL" id="CEP18476.1"/>
    </source>
</evidence>
<reference evidence="1 2" key="1">
    <citation type="submission" date="2014-09" db="EMBL/GenBank/DDBJ databases">
        <authorList>
            <person name="Ellenberger Sabrina"/>
        </authorList>
    </citation>
    <scope>NUCLEOTIDE SEQUENCE [LARGE SCALE GENOMIC DNA]</scope>
    <source>
        <strain evidence="1 2">CBS 412.66</strain>
    </source>
</reference>
<evidence type="ECO:0008006" key="3">
    <source>
        <dbReference type="Google" id="ProtNLM"/>
    </source>
</evidence>
<protein>
    <recommendedName>
        <fullName evidence="3">Reverse transcriptase domain-containing protein</fullName>
    </recommendedName>
</protein>
<keyword evidence="2" id="KW-1185">Reference proteome</keyword>
<gene>
    <name evidence="1" type="primary">PARPA_12780.1 scaffold 45468</name>
</gene>
<organism evidence="1 2">
    <name type="scientific">Parasitella parasitica</name>
    <dbReference type="NCBI Taxonomy" id="35722"/>
    <lineage>
        <taxon>Eukaryota</taxon>
        <taxon>Fungi</taxon>
        <taxon>Fungi incertae sedis</taxon>
        <taxon>Mucoromycota</taxon>
        <taxon>Mucoromycotina</taxon>
        <taxon>Mucoromycetes</taxon>
        <taxon>Mucorales</taxon>
        <taxon>Mucorineae</taxon>
        <taxon>Mucoraceae</taxon>
        <taxon>Parasitella</taxon>
    </lineage>
</organism>
<dbReference type="OrthoDB" id="2286689at2759"/>
<evidence type="ECO:0000313" key="2">
    <source>
        <dbReference type="Proteomes" id="UP000054107"/>
    </source>
</evidence>
<dbReference type="AlphaFoldDB" id="A0A0B7NIU3"/>